<dbReference type="STRING" id="1423746.FD27_GL000154"/>
<dbReference type="InterPro" id="IPR002711">
    <property type="entry name" value="HNH"/>
</dbReference>
<dbReference type="GO" id="GO:0008270">
    <property type="term" value="F:zinc ion binding"/>
    <property type="evidence" value="ECO:0007669"/>
    <property type="project" value="InterPro"/>
</dbReference>
<protein>
    <recommendedName>
        <fullName evidence="1">HNH nuclease domain-containing protein</fullName>
    </recommendedName>
</protein>
<organism evidence="2 3">
    <name type="scientific">Limosilactobacillus frumenti DSM 13145</name>
    <dbReference type="NCBI Taxonomy" id="1423746"/>
    <lineage>
        <taxon>Bacteria</taxon>
        <taxon>Bacillati</taxon>
        <taxon>Bacillota</taxon>
        <taxon>Bacilli</taxon>
        <taxon>Lactobacillales</taxon>
        <taxon>Lactobacillaceae</taxon>
        <taxon>Limosilactobacillus</taxon>
    </lineage>
</organism>
<dbReference type="PATRIC" id="fig|1423746.3.peg.158"/>
<dbReference type="Pfam" id="PF01844">
    <property type="entry name" value="HNH"/>
    <property type="match status" value="1"/>
</dbReference>
<feature type="domain" description="HNH nuclease" evidence="1">
    <location>
        <begin position="109"/>
        <end position="165"/>
    </location>
</feature>
<keyword evidence="3" id="KW-1185">Reference proteome</keyword>
<gene>
    <name evidence="2" type="ORF">FD27_GL000154</name>
</gene>
<evidence type="ECO:0000259" key="1">
    <source>
        <dbReference type="SMART" id="SM00507"/>
    </source>
</evidence>
<dbReference type="EMBL" id="AZER01000009">
    <property type="protein sequence ID" value="KRL28329.1"/>
    <property type="molecule type" value="Genomic_DNA"/>
</dbReference>
<accession>A0A0R1P822</accession>
<dbReference type="OrthoDB" id="7823637at2"/>
<dbReference type="InterPro" id="IPR003615">
    <property type="entry name" value="HNH_nuc"/>
</dbReference>
<evidence type="ECO:0000313" key="3">
    <source>
        <dbReference type="Proteomes" id="UP000051445"/>
    </source>
</evidence>
<dbReference type="GO" id="GO:0003676">
    <property type="term" value="F:nucleic acid binding"/>
    <property type="evidence" value="ECO:0007669"/>
    <property type="project" value="InterPro"/>
</dbReference>
<name>A0A0R1P822_9LACO</name>
<dbReference type="GO" id="GO:0004519">
    <property type="term" value="F:endonuclease activity"/>
    <property type="evidence" value="ECO:0007669"/>
    <property type="project" value="InterPro"/>
</dbReference>
<dbReference type="Gene3D" id="1.10.30.50">
    <property type="match status" value="1"/>
</dbReference>
<dbReference type="Proteomes" id="UP000051445">
    <property type="component" value="Unassembled WGS sequence"/>
</dbReference>
<comment type="caution">
    <text evidence="2">The sequence shown here is derived from an EMBL/GenBank/DDBJ whole genome shotgun (WGS) entry which is preliminary data.</text>
</comment>
<reference evidence="2 3" key="1">
    <citation type="journal article" date="2015" name="Genome Announc.">
        <title>Expanding the biotechnology potential of lactobacilli through comparative genomics of 213 strains and associated genera.</title>
        <authorList>
            <person name="Sun Z."/>
            <person name="Harris H.M."/>
            <person name="McCann A."/>
            <person name="Guo C."/>
            <person name="Argimon S."/>
            <person name="Zhang W."/>
            <person name="Yang X."/>
            <person name="Jeffery I.B."/>
            <person name="Cooney J.C."/>
            <person name="Kagawa T.F."/>
            <person name="Liu W."/>
            <person name="Song Y."/>
            <person name="Salvetti E."/>
            <person name="Wrobel A."/>
            <person name="Rasinkangas P."/>
            <person name="Parkhill J."/>
            <person name="Rea M.C."/>
            <person name="O'Sullivan O."/>
            <person name="Ritari J."/>
            <person name="Douillard F.P."/>
            <person name="Paul Ross R."/>
            <person name="Yang R."/>
            <person name="Briner A.E."/>
            <person name="Felis G.E."/>
            <person name="de Vos W.M."/>
            <person name="Barrangou R."/>
            <person name="Klaenhammer T.R."/>
            <person name="Caufield P.W."/>
            <person name="Cui Y."/>
            <person name="Zhang H."/>
            <person name="O'Toole P.W."/>
        </authorList>
    </citation>
    <scope>NUCLEOTIDE SEQUENCE [LARGE SCALE GENOMIC DNA]</scope>
    <source>
        <strain evidence="2 3">DSM 13145</strain>
    </source>
</reference>
<dbReference type="SMART" id="SM00507">
    <property type="entry name" value="HNHc"/>
    <property type="match status" value="1"/>
</dbReference>
<dbReference type="CDD" id="cd00085">
    <property type="entry name" value="HNHc"/>
    <property type="match status" value="1"/>
</dbReference>
<dbReference type="AlphaFoldDB" id="A0A0R1P822"/>
<proteinExistence type="predicted"/>
<sequence>MAFILLLRGILMDSVIDYVNKILKSGHISRRGEKVLHFMLQNKAISTPDIEKMGYEHAPRAIRDVREAGVPLVTKMVSKDGRKYAVYTFGNASDIKENMLQGRVTFPKSFKQKLLKIQGNRCAICNQKFAPEYLQIDHRVPYEYNGDSKTLDTKDYMLLCAECNRIKDRATEIGCAKTCFKTHNIDIIRSCYWASPEDYTHICMKPIRRLNMTWLDKDDVDNFDKMKKKAQEAGLSPQKYIKELILKDVQ</sequence>
<evidence type="ECO:0000313" key="2">
    <source>
        <dbReference type="EMBL" id="KRL28329.1"/>
    </source>
</evidence>